<reference evidence="3 4" key="1">
    <citation type="submission" date="2020-08" db="EMBL/GenBank/DDBJ databases">
        <title>Genome public.</title>
        <authorList>
            <person name="Liu C."/>
            <person name="Sun Q."/>
        </authorList>
    </citation>
    <scope>NUCLEOTIDE SEQUENCE [LARGE SCALE GENOMIC DNA]</scope>
    <source>
        <strain evidence="3 4">BX17</strain>
    </source>
</reference>
<keyword evidence="4" id="KW-1185">Reference proteome</keyword>
<keyword evidence="1" id="KW-1133">Transmembrane helix</keyword>
<name>A0A8I0AEK4_9FIRM</name>
<feature type="transmembrane region" description="Helical" evidence="1">
    <location>
        <begin position="271"/>
        <end position="288"/>
    </location>
</feature>
<accession>A0A8I0AEK4</accession>
<dbReference type="InterPro" id="IPR032834">
    <property type="entry name" value="NatK-like_C"/>
</dbReference>
<keyword evidence="1" id="KW-0472">Membrane</keyword>
<dbReference type="Pfam" id="PF14501">
    <property type="entry name" value="HATPase_c_5"/>
    <property type="match status" value="1"/>
</dbReference>
<dbReference type="GO" id="GO:0042802">
    <property type="term" value="F:identical protein binding"/>
    <property type="evidence" value="ECO:0007669"/>
    <property type="project" value="TreeGrafter"/>
</dbReference>
<comment type="caution">
    <text evidence="3">The sequence shown here is derived from an EMBL/GenBank/DDBJ whole genome shotgun (WGS) entry which is preliminary data.</text>
</comment>
<evidence type="ECO:0000256" key="1">
    <source>
        <dbReference type="SAM" id="Phobius"/>
    </source>
</evidence>
<dbReference type="PANTHER" id="PTHR40448">
    <property type="entry name" value="TWO-COMPONENT SENSOR HISTIDINE KINASE"/>
    <property type="match status" value="1"/>
</dbReference>
<dbReference type="EMBL" id="JACOOT010000025">
    <property type="protein sequence ID" value="MBC5651643.1"/>
    <property type="molecule type" value="Genomic_DNA"/>
</dbReference>
<protein>
    <submittedName>
        <fullName evidence="3">Sensor histidine kinase</fullName>
    </submittedName>
</protein>
<evidence type="ECO:0000259" key="2">
    <source>
        <dbReference type="Pfam" id="PF14501"/>
    </source>
</evidence>
<keyword evidence="3" id="KW-0808">Transferase</keyword>
<dbReference type="Gene3D" id="3.30.565.10">
    <property type="entry name" value="Histidine kinase-like ATPase, C-terminal domain"/>
    <property type="match status" value="1"/>
</dbReference>
<dbReference type="GO" id="GO:0016301">
    <property type="term" value="F:kinase activity"/>
    <property type="evidence" value="ECO:0007669"/>
    <property type="project" value="UniProtKB-KW"/>
</dbReference>
<feature type="transmembrane region" description="Helical" evidence="1">
    <location>
        <begin position="387"/>
        <end position="409"/>
    </location>
</feature>
<organism evidence="3 4">
    <name type="scientific">Blautia segnis</name>
    <dbReference type="NCBI Taxonomy" id="2763030"/>
    <lineage>
        <taxon>Bacteria</taxon>
        <taxon>Bacillati</taxon>
        <taxon>Bacillota</taxon>
        <taxon>Clostridia</taxon>
        <taxon>Lachnospirales</taxon>
        <taxon>Lachnospiraceae</taxon>
        <taxon>Blautia</taxon>
    </lineage>
</organism>
<dbReference type="SUPFAM" id="SSF55874">
    <property type="entry name" value="ATPase domain of HSP90 chaperone/DNA topoisomerase II/histidine kinase"/>
    <property type="match status" value="1"/>
</dbReference>
<proteinExistence type="predicted"/>
<dbReference type="PANTHER" id="PTHR40448:SF1">
    <property type="entry name" value="TWO-COMPONENT SENSOR HISTIDINE KINASE"/>
    <property type="match status" value="1"/>
</dbReference>
<evidence type="ECO:0000313" key="3">
    <source>
        <dbReference type="EMBL" id="MBC5651643.1"/>
    </source>
</evidence>
<dbReference type="AlphaFoldDB" id="A0A8I0AEK4"/>
<feature type="transmembrane region" description="Helical" evidence="1">
    <location>
        <begin position="300"/>
        <end position="322"/>
    </location>
</feature>
<dbReference type="InterPro" id="IPR036890">
    <property type="entry name" value="HATPase_C_sf"/>
</dbReference>
<keyword evidence="3" id="KW-0418">Kinase</keyword>
<sequence length="642" mass="73253">MKEKRTGKKDRKLLWGTIIISMILSLMVFYVLYNANNKYMTREEKAIHGILYADGSYDSLPVYYLSREWEYYPDVLLTPGDDLEKYYFRYLSIGEYGGMELDDRNGKPYGSGTYRLRIMLPSEEHTYGLYLPEIFSAYNLYVDGKLIEQVGNPDPDHYEERIQHRMFTFKGHTSVEIMIAVTDKDSASPGIQYVPAFGNPLKVNTVRGIPVFLNSSVFTLVLLVLLFSVWAFFRTRSRANALFAGVCVCVLGYTCYPLLHTYLALRVQPWFSLEMLFYYLTFPAMLLLEHEITGRKYKWVWWLVGFTAAAGIGATVAGIFAGGMETAALSYGVSAVTEVLKWFTAICLVVIAFFYTEGTRGLPLLAGTVLYASSLAADRIWPLYDPIIGGWFPEWGGTILAGVFGVILWRELTDGYRMRLIYEEQSRQMELRLMMQKEHYEKLTGALEEASRTRHDMRQYIRTASMLLEEEHYEQLREYFHQFAKESSEKMQAPMCYCKNMSVDAILHYYAGQLEDAGVSFHHSIEVPQKMKITDLDICRIFGNLLENAVRAVKADKETEEPYVNCICRVRMGKLLIDIENSYSGEVRRNGDVFYSTSHSGQGIGTASVSKTAEKYGGYADFEASEGVFRANVFIPLENSGS</sequence>
<feature type="transmembrane region" description="Helical" evidence="1">
    <location>
        <begin position="240"/>
        <end position="259"/>
    </location>
</feature>
<gene>
    <name evidence="3" type="ORF">H8S54_11095</name>
</gene>
<feature type="transmembrane region" description="Helical" evidence="1">
    <location>
        <begin position="12"/>
        <end position="33"/>
    </location>
</feature>
<dbReference type="CDD" id="cd16935">
    <property type="entry name" value="HATPase_AgrC-ComD-like"/>
    <property type="match status" value="1"/>
</dbReference>
<feature type="transmembrane region" description="Helical" evidence="1">
    <location>
        <begin position="362"/>
        <end position="381"/>
    </location>
</feature>
<dbReference type="Proteomes" id="UP000652847">
    <property type="component" value="Unassembled WGS sequence"/>
</dbReference>
<dbReference type="RefSeq" id="WP_173766287.1">
    <property type="nucleotide sequence ID" value="NZ_JACOOT010000025.1"/>
</dbReference>
<feature type="domain" description="Sensor histidine kinase NatK-like C-terminal" evidence="2">
    <location>
        <begin position="536"/>
        <end position="636"/>
    </location>
</feature>
<evidence type="ECO:0000313" key="4">
    <source>
        <dbReference type="Proteomes" id="UP000652847"/>
    </source>
</evidence>
<keyword evidence="1" id="KW-0812">Transmembrane</keyword>
<feature type="transmembrane region" description="Helical" evidence="1">
    <location>
        <begin position="211"/>
        <end position="233"/>
    </location>
</feature>
<feature type="transmembrane region" description="Helical" evidence="1">
    <location>
        <begin position="328"/>
        <end position="355"/>
    </location>
</feature>